<proteinExistence type="predicted"/>
<evidence type="ECO:0000313" key="2">
    <source>
        <dbReference type="WBParaSite" id="JU765_v2.g8827.t1"/>
    </source>
</evidence>
<organism evidence="1 2">
    <name type="scientific">Panagrolaimus sp. JU765</name>
    <dbReference type="NCBI Taxonomy" id="591449"/>
    <lineage>
        <taxon>Eukaryota</taxon>
        <taxon>Metazoa</taxon>
        <taxon>Ecdysozoa</taxon>
        <taxon>Nematoda</taxon>
        <taxon>Chromadorea</taxon>
        <taxon>Rhabditida</taxon>
        <taxon>Tylenchina</taxon>
        <taxon>Panagrolaimomorpha</taxon>
        <taxon>Panagrolaimoidea</taxon>
        <taxon>Panagrolaimidae</taxon>
        <taxon>Panagrolaimus</taxon>
    </lineage>
</organism>
<dbReference type="WBParaSite" id="JU765_v2.g8827.t1">
    <property type="protein sequence ID" value="JU765_v2.g8827.t1"/>
    <property type="gene ID" value="JU765_v2.g8827"/>
</dbReference>
<evidence type="ECO:0000313" key="1">
    <source>
        <dbReference type="Proteomes" id="UP000887576"/>
    </source>
</evidence>
<accession>A0AC34RP02</accession>
<dbReference type="Proteomes" id="UP000887576">
    <property type="component" value="Unplaced"/>
</dbReference>
<protein>
    <submittedName>
        <fullName evidence="2">Uncharacterized protein</fullName>
    </submittedName>
</protein>
<name>A0AC34RP02_9BILA</name>
<reference evidence="2" key="1">
    <citation type="submission" date="2022-11" db="UniProtKB">
        <authorList>
            <consortium name="WormBaseParasite"/>
        </authorList>
    </citation>
    <scope>IDENTIFICATION</scope>
</reference>
<sequence>MCRYEYCGKAISYPKEVDLFNLMLKWGQNQRKIEDLEENPENLREVLKSCLLSIRFPTMTIDELSNVVYPSKVLDLSVLALILIDANKFAKNQPTNESTFSKVKRSFR</sequence>